<keyword evidence="15" id="KW-1185">Reference proteome</keyword>
<organism evidence="14 15">
    <name type="scientific">Parvularcula marina</name>
    <dbReference type="NCBI Taxonomy" id="2292771"/>
    <lineage>
        <taxon>Bacteria</taxon>
        <taxon>Pseudomonadati</taxon>
        <taxon>Pseudomonadota</taxon>
        <taxon>Alphaproteobacteria</taxon>
        <taxon>Parvularculales</taxon>
        <taxon>Parvularculaceae</taxon>
        <taxon>Parvularcula</taxon>
    </lineage>
</organism>
<dbReference type="NCBIfam" id="NF004281">
    <property type="entry name" value="PRK05690.1"/>
    <property type="match status" value="1"/>
</dbReference>
<dbReference type="PANTHER" id="PTHR10953">
    <property type="entry name" value="UBIQUITIN-ACTIVATING ENZYME E1"/>
    <property type="match status" value="1"/>
</dbReference>
<feature type="domain" description="THIF-type NAD/FAD binding fold" evidence="13">
    <location>
        <begin position="11"/>
        <end position="245"/>
    </location>
</feature>
<reference evidence="14 15" key="1">
    <citation type="submission" date="2018-08" db="EMBL/GenBank/DDBJ databases">
        <title>Parvularcula sp. SM1705, isolated from surface water of the South Sea China.</title>
        <authorList>
            <person name="Sun L."/>
        </authorList>
    </citation>
    <scope>NUCLEOTIDE SEQUENCE [LARGE SCALE GENOMIC DNA]</scope>
    <source>
        <strain evidence="14 15">SM1705</strain>
    </source>
</reference>
<evidence type="ECO:0000256" key="5">
    <source>
        <dbReference type="ARBA" id="ARBA00052218"/>
    </source>
</evidence>
<name>A0A371RJ24_9PROT</name>
<evidence type="ECO:0000256" key="7">
    <source>
        <dbReference type="ARBA" id="ARBA00063809"/>
    </source>
</evidence>
<dbReference type="InterPro" id="IPR000594">
    <property type="entry name" value="ThiF_NAD_FAD-bd"/>
</dbReference>
<sequence>MSLSKQEIERYRRQLLLPEIGGQGQQRLKESKILVVGAGGLGCPILTYLAAAGAGHIHIVDADMVALSNLQRQALYTTEDIGKPKAECAARALAALNPEIEVSFTAEYLDAENAKDLVAGCVLVIEGVDRFAPRYLINEACRTEGVPLLSAAIGRFDGQIALFPMDEASACYRCLVPSPPEDAADCETEGVLGAVPGVVGSLAALEAMKYLTGMKGAMKNELLIYQGREGRLRRISVPKDPACPVCAAEVRA</sequence>
<dbReference type="Gene3D" id="3.40.50.720">
    <property type="entry name" value="NAD(P)-binding Rossmann-like Domain"/>
    <property type="match status" value="1"/>
</dbReference>
<evidence type="ECO:0000256" key="2">
    <source>
        <dbReference type="ARBA" id="ARBA00022679"/>
    </source>
</evidence>
<dbReference type="InterPro" id="IPR035985">
    <property type="entry name" value="Ubiquitin-activating_enz"/>
</dbReference>
<dbReference type="InParanoid" id="A0A371RJ24"/>
<dbReference type="FunFam" id="3.40.50.720:FF:000033">
    <property type="entry name" value="Adenylyltransferase and sulfurtransferase MOCS3"/>
    <property type="match status" value="1"/>
</dbReference>
<evidence type="ECO:0000259" key="13">
    <source>
        <dbReference type="Pfam" id="PF00899"/>
    </source>
</evidence>
<accession>A0A371RJ24</accession>
<dbReference type="Proteomes" id="UP000264589">
    <property type="component" value="Unassembled WGS sequence"/>
</dbReference>
<dbReference type="GO" id="GO:0008146">
    <property type="term" value="F:sulfotransferase activity"/>
    <property type="evidence" value="ECO:0007669"/>
    <property type="project" value="TreeGrafter"/>
</dbReference>
<dbReference type="PANTHER" id="PTHR10953:SF102">
    <property type="entry name" value="ADENYLYLTRANSFERASE AND SULFURTRANSFERASE MOCS3"/>
    <property type="match status" value="1"/>
</dbReference>
<evidence type="ECO:0000256" key="3">
    <source>
        <dbReference type="ARBA" id="ARBA00022741"/>
    </source>
</evidence>
<dbReference type="GO" id="GO:0005524">
    <property type="term" value="F:ATP binding"/>
    <property type="evidence" value="ECO:0007669"/>
    <property type="project" value="UniProtKB-KW"/>
</dbReference>
<evidence type="ECO:0000256" key="11">
    <source>
        <dbReference type="ARBA" id="ARBA00075328"/>
    </source>
</evidence>
<comment type="similarity">
    <text evidence="1">Belongs to the HesA/MoeB/ThiF family.</text>
</comment>
<keyword evidence="4" id="KW-0067">ATP-binding</keyword>
<keyword evidence="3" id="KW-0547">Nucleotide-binding</keyword>
<proteinExistence type="inferred from homology"/>
<gene>
    <name evidence="14" type="ORF">DX908_09380</name>
</gene>
<evidence type="ECO:0000256" key="12">
    <source>
        <dbReference type="ARBA" id="ARBA00078531"/>
    </source>
</evidence>
<dbReference type="EMBL" id="QUQO01000001">
    <property type="protein sequence ID" value="RFB05450.1"/>
    <property type="molecule type" value="Genomic_DNA"/>
</dbReference>
<dbReference type="InterPro" id="IPR045886">
    <property type="entry name" value="ThiF/MoeB/HesA"/>
</dbReference>
<evidence type="ECO:0000256" key="1">
    <source>
        <dbReference type="ARBA" id="ARBA00009919"/>
    </source>
</evidence>
<evidence type="ECO:0000313" key="15">
    <source>
        <dbReference type="Proteomes" id="UP000264589"/>
    </source>
</evidence>
<dbReference type="AlphaFoldDB" id="A0A371RJ24"/>
<evidence type="ECO:0000256" key="4">
    <source>
        <dbReference type="ARBA" id="ARBA00022840"/>
    </source>
</evidence>
<dbReference type="SUPFAM" id="SSF69572">
    <property type="entry name" value="Activating enzymes of the ubiquitin-like proteins"/>
    <property type="match status" value="1"/>
</dbReference>
<dbReference type="GO" id="GO:0008641">
    <property type="term" value="F:ubiquitin-like modifier activating enzyme activity"/>
    <property type="evidence" value="ECO:0007669"/>
    <property type="project" value="InterPro"/>
</dbReference>
<dbReference type="GO" id="GO:0004792">
    <property type="term" value="F:thiosulfate-cyanide sulfurtransferase activity"/>
    <property type="evidence" value="ECO:0007669"/>
    <property type="project" value="TreeGrafter"/>
</dbReference>
<dbReference type="RefSeq" id="WP_116392082.1">
    <property type="nucleotide sequence ID" value="NZ_QUQO01000001.1"/>
</dbReference>
<evidence type="ECO:0000313" key="14">
    <source>
        <dbReference type="EMBL" id="RFB05450.1"/>
    </source>
</evidence>
<comment type="caution">
    <text evidence="14">The sequence shown here is derived from an EMBL/GenBank/DDBJ whole genome shotgun (WGS) entry which is preliminary data.</text>
</comment>
<comment type="catalytic activity">
    <reaction evidence="5">
        <text>[molybdopterin-synthase sulfur-carrier protein]-C-terminal Gly-Gly + ATP + H(+) = [molybdopterin-synthase sulfur-carrier protein]-C-terminal Gly-Gly-AMP + diphosphate</text>
        <dbReference type="Rhea" id="RHEA:43616"/>
        <dbReference type="Rhea" id="RHEA-COMP:12159"/>
        <dbReference type="Rhea" id="RHEA-COMP:12202"/>
        <dbReference type="ChEBI" id="CHEBI:15378"/>
        <dbReference type="ChEBI" id="CHEBI:30616"/>
        <dbReference type="ChEBI" id="CHEBI:33019"/>
        <dbReference type="ChEBI" id="CHEBI:90618"/>
        <dbReference type="ChEBI" id="CHEBI:90778"/>
        <dbReference type="EC" id="2.7.7.80"/>
    </reaction>
</comment>
<protein>
    <recommendedName>
        <fullName evidence="9">Molybdopterin-synthase adenylyltransferase</fullName>
        <ecNumber evidence="8">2.7.7.80</ecNumber>
    </recommendedName>
    <alternativeName>
        <fullName evidence="12">MoaD protein adenylase</fullName>
    </alternativeName>
    <alternativeName>
        <fullName evidence="10">Molybdopterin-converting factor subunit 1 adenylase</fullName>
    </alternativeName>
    <alternativeName>
        <fullName evidence="11">Sulfur carrier protein MoaD adenylyltransferase</fullName>
    </alternativeName>
</protein>
<comment type="function">
    <text evidence="6">Catalyzes the adenylation by ATP of the carboxyl group of the C-terminal glycine of sulfur carrier protein MoaD.</text>
</comment>
<dbReference type="CDD" id="cd00757">
    <property type="entry name" value="ThiF_MoeB_HesA_family"/>
    <property type="match status" value="1"/>
</dbReference>
<comment type="subunit">
    <text evidence="7">Homodimer. Forms a stable heterotetrameric complex of 2 MoeB and 2 MoaD during adenylation of MoaD.</text>
</comment>
<evidence type="ECO:0000256" key="9">
    <source>
        <dbReference type="ARBA" id="ARBA00073635"/>
    </source>
</evidence>
<dbReference type="FunCoup" id="A0A371RJ24">
    <property type="interactions" value="569"/>
</dbReference>
<dbReference type="EC" id="2.7.7.80" evidence="8"/>
<evidence type="ECO:0000256" key="8">
    <source>
        <dbReference type="ARBA" id="ARBA00066884"/>
    </source>
</evidence>
<dbReference type="GO" id="GO:0061605">
    <property type="term" value="F:molybdopterin-synthase adenylyltransferase activity"/>
    <property type="evidence" value="ECO:0007669"/>
    <property type="project" value="UniProtKB-EC"/>
</dbReference>
<keyword evidence="2" id="KW-0808">Transferase</keyword>
<dbReference type="GO" id="GO:0005829">
    <property type="term" value="C:cytosol"/>
    <property type="evidence" value="ECO:0007669"/>
    <property type="project" value="TreeGrafter"/>
</dbReference>
<dbReference type="Pfam" id="PF00899">
    <property type="entry name" value="ThiF"/>
    <property type="match status" value="1"/>
</dbReference>
<evidence type="ECO:0000256" key="10">
    <source>
        <dbReference type="ARBA" id="ARBA00075110"/>
    </source>
</evidence>
<dbReference type="OrthoDB" id="9804286at2"/>
<evidence type="ECO:0000256" key="6">
    <source>
        <dbReference type="ARBA" id="ARBA00055169"/>
    </source>
</evidence>